<dbReference type="EMBL" id="LR796174">
    <property type="protein sequence ID" value="CAB4123497.1"/>
    <property type="molecule type" value="Genomic_DNA"/>
</dbReference>
<protein>
    <submittedName>
        <fullName evidence="1">Uncharacterized protein</fullName>
    </submittedName>
</protein>
<evidence type="ECO:0000313" key="1">
    <source>
        <dbReference type="EMBL" id="CAB4123497.1"/>
    </source>
</evidence>
<name>A0A6J5KRJ9_9CAUD</name>
<accession>A0A6J5KRJ9</accession>
<proteinExistence type="predicted"/>
<sequence>MPSENFTPWWEHVNDFDTAEDQRLFVDSVRRYIGPNWMRPNYNRQAQMLGAVAGYRGRKFAQPESYTGKKKQ</sequence>
<reference evidence="1" key="1">
    <citation type="submission" date="2020-04" db="EMBL/GenBank/DDBJ databases">
        <authorList>
            <person name="Chiriac C."/>
            <person name="Salcher M."/>
            <person name="Ghai R."/>
            <person name="Kavagutti S V."/>
        </authorList>
    </citation>
    <scope>NUCLEOTIDE SEQUENCE</scope>
</reference>
<organism evidence="1">
    <name type="scientific">uncultured Caudovirales phage</name>
    <dbReference type="NCBI Taxonomy" id="2100421"/>
    <lineage>
        <taxon>Viruses</taxon>
        <taxon>Duplodnaviria</taxon>
        <taxon>Heunggongvirae</taxon>
        <taxon>Uroviricota</taxon>
        <taxon>Caudoviricetes</taxon>
        <taxon>Peduoviridae</taxon>
        <taxon>Maltschvirus</taxon>
        <taxon>Maltschvirus maltsch</taxon>
    </lineage>
</organism>
<gene>
    <name evidence="1" type="ORF">UFOVP46_20</name>
</gene>